<dbReference type="EMBL" id="CP081673">
    <property type="protein sequence ID" value="QZH68798.1"/>
    <property type="molecule type" value="Genomic_DNA"/>
</dbReference>
<dbReference type="Proteomes" id="UP000825598">
    <property type="component" value="Chromosome"/>
</dbReference>
<proteinExistence type="predicted"/>
<gene>
    <name evidence="1" type="ORF">K6L26_14950</name>
</gene>
<reference evidence="1" key="1">
    <citation type="submission" date="2021-07" db="EMBL/GenBank/DDBJ databases">
        <title>Complete Genome Sequences of Mycobacterium farcinogenes Isolated from Clinical Specimens from Patients in Thailand.</title>
        <authorList>
            <person name="Sodsai P."/>
        </authorList>
    </citation>
    <scope>NUCLEOTIDE SEQUENCE</scope>
    <source>
        <strain evidence="1">BKK/CU-MFGFA-001</strain>
    </source>
</reference>
<accession>A0ACD1FNY1</accession>
<name>A0ACD1FNY1_MYCFR</name>
<protein>
    <submittedName>
        <fullName evidence="1">Uncharacterized protein</fullName>
    </submittedName>
</protein>
<organism evidence="1 2">
    <name type="scientific">Mycolicibacterium farcinogenes</name>
    <name type="common">Mycobacterium farcinogenes</name>
    <dbReference type="NCBI Taxonomy" id="1802"/>
    <lineage>
        <taxon>Bacteria</taxon>
        <taxon>Bacillati</taxon>
        <taxon>Actinomycetota</taxon>
        <taxon>Actinomycetes</taxon>
        <taxon>Mycobacteriales</taxon>
        <taxon>Mycobacteriaceae</taxon>
        <taxon>Mycolicibacterium</taxon>
    </lineage>
</organism>
<evidence type="ECO:0000313" key="2">
    <source>
        <dbReference type="Proteomes" id="UP000825598"/>
    </source>
</evidence>
<sequence length="49" mass="5625">MISLSNDEGEGWPVAERAYRTAPSALAALEPFWPSRRLMAFDEWCRARI</sequence>
<keyword evidence="2" id="KW-1185">Reference proteome</keyword>
<evidence type="ECO:0000313" key="1">
    <source>
        <dbReference type="EMBL" id="QZH68798.1"/>
    </source>
</evidence>